<dbReference type="OrthoDB" id="5186924at2"/>
<reference evidence="3 4" key="1">
    <citation type="submission" date="2017-07" db="EMBL/GenBank/DDBJ databases">
        <title>Elstera cyanobacteriorum sp. nov., a novel bacterium isolated from cyanobacterial aggregates in a eutrophic lake.</title>
        <authorList>
            <person name="Cai H."/>
        </authorList>
    </citation>
    <scope>NUCLEOTIDE SEQUENCE [LARGE SCALE GENOMIC DNA]</scope>
    <source>
        <strain evidence="3 4">TH019</strain>
    </source>
</reference>
<protein>
    <submittedName>
        <fullName evidence="3">Small permease of tripartite tricarboxylate transporter</fullName>
    </submittedName>
</protein>
<evidence type="ECO:0000259" key="2">
    <source>
        <dbReference type="Pfam" id="PF07331"/>
    </source>
</evidence>
<keyword evidence="4" id="KW-1185">Reference proteome</keyword>
<keyword evidence="1" id="KW-1133">Transmembrane helix</keyword>
<dbReference type="RefSeq" id="WP_094410030.1">
    <property type="nucleotide sequence ID" value="NZ_BMJZ01000005.1"/>
</dbReference>
<sequence length="153" mass="16506">MALSIRHPKDFLSGVIFIALGLGFLYIAQDYRMGTATRMGPGYFPSILAGILTLIGLTTSLRALFRDGEKVEGFAWKPLVIVLVGTVLFGVLVRDAGLIVALLAYIGITATASIYFHWRPTLMMAVGLTVFSVIIFIKALGLPIPMIGAWFGA</sequence>
<accession>A0A255XKF1</accession>
<feature type="transmembrane region" description="Helical" evidence="1">
    <location>
        <begin position="43"/>
        <end position="65"/>
    </location>
</feature>
<dbReference type="AlphaFoldDB" id="A0A255XKF1"/>
<feature type="transmembrane region" description="Helical" evidence="1">
    <location>
        <begin position="74"/>
        <end position="92"/>
    </location>
</feature>
<organism evidence="3 4">
    <name type="scientific">Elstera cyanobacteriorum</name>
    <dbReference type="NCBI Taxonomy" id="2022747"/>
    <lineage>
        <taxon>Bacteria</taxon>
        <taxon>Pseudomonadati</taxon>
        <taxon>Pseudomonadota</taxon>
        <taxon>Alphaproteobacteria</taxon>
        <taxon>Rhodospirillales</taxon>
        <taxon>Rhodospirillaceae</taxon>
        <taxon>Elstera</taxon>
    </lineage>
</organism>
<evidence type="ECO:0000313" key="4">
    <source>
        <dbReference type="Proteomes" id="UP000216361"/>
    </source>
</evidence>
<name>A0A255XKF1_9PROT</name>
<feature type="domain" description="DUF1468" evidence="2">
    <location>
        <begin position="12"/>
        <end position="145"/>
    </location>
</feature>
<feature type="transmembrane region" description="Helical" evidence="1">
    <location>
        <begin position="125"/>
        <end position="151"/>
    </location>
</feature>
<feature type="transmembrane region" description="Helical" evidence="1">
    <location>
        <begin position="12"/>
        <end position="31"/>
    </location>
</feature>
<evidence type="ECO:0000256" key="1">
    <source>
        <dbReference type="SAM" id="Phobius"/>
    </source>
</evidence>
<keyword evidence="1" id="KW-0812">Transmembrane</keyword>
<gene>
    <name evidence="3" type="ORF">CHR90_15540</name>
</gene>
<proteinExistence type="predicted"/>
<dbReference type="Proteomes" id="UP000216361">
    <property type="component" value="Unassembled WGS sequence"/>
</dbReference>
<dbReference type="InterPro" id="IPR009936">
    <property type="entry name" value="DUF1468"/>
</dbReference>
<feature type="transmembrane region" description="Helical" evidence="1">
    <location>
        <begin position="98"/>
        <end position="118"/>
    </location>
</feature>
<dbReference type="EMBL" id="NOXS01000034">
    <property type="protein sequence ID" value="OYQ17372.1"/>
    <property type="molecule type" value="Genomic_DNA"/>
</dbReference>
<evidence type="ECO:0000313" key="3">
    <source>
        <dbReference type="EMBL" id="OYQ17372.1"/>
    </source>
</evidence>
<dbReference type="Pfam" id="PF07331">
    <property type="entry name" value="TctB"/>
    <property type="match status" value="1"/>
</dbReference>
<comment type="caution">
    <text evidence="3">The sequence shown here is derived from an EMBL/GenBank/DDBJ whole genome shotgun (WGS) entry which is preliminary data.</text>
</comment>
<keyword evidence="1" id="KW-0472">Membrane</keyword>